<dbReference type="EMBL" id="BOOO01000002">
    <property type="protein sequence ID" value="GII27034.1"/>
    <property type="molecule type" value="Genomic_DNA"/>
</dbReference>
<sequence length="66" mass="7575">MFRLETGLSLDDPVFTDYGLNADDVQQVRRFALDWYSDLCLRLAEGDIDSDQVARSRIHRCGVLAR</sequence>
<dbReference type="AlphaFoldDB" id="A0A8J3X4W4"/>
<comment type="caution">
    <text evidence="1">The sequence shown here is derived from an EMBL/GenBank/DDBJ whole genome shotgun (WGS) entry which is preliminary data.</text>
</comment>
<protein>
    <submittedName>
        <fullName evidence="1">Uncharacterized protein</fullName>
    </submittedName>
</protein>
<dbReference type="Proteomes" id="UP000650628">
    <property type="component" value="Unassembled WGS sequence"/>
</dbReference>
<name>A0A8J3X4W4_9ACTN</name>
<gene>
    <name evidence="1" type="ORF">Pmi06nite_04760</name>
</gene>
<accession>A0A8J3X4W4</accession>
<organism evidence="1 2">
    <name type="scientific">Planotetraspora mira</name>
    <dbReference type="NCBI Taxonomy" id="58121"/>
    <lineage>
        <taxon>Bacteria</taxon>
        <taxon>Bacillati</taxon>
        <taxon>Actinomycetota</taxon>
        <taxon>Actinomycetes</taxon>
        <taxon>Streptosporangiales</taxon>
        <taxon>Streptosporangiaceae</taxon>
        <taxon>Planotetraspora</taxon>
    </lineage>
</organism>
<evidence type="ECO:0000313" key="2">
    <source>
        <dbReference type="Proteomes" id="UP000650628"/>
    </source>
</evidence>
<evidence type="ECO:0000313" key="1">
    <source>
        <dbReference type="EMBL" id="GII27034.1"/>
    </source>
</evidence>
<keyword evidence="2" id="KW-1185">Reference proteome</keyword>
<reference evidence="1 2" key="1">
    <citation type="submission" date="2021-01" db="EMBL/GenBank/DDBJ databases">
        <title>Whole genome shotgun sequence of Planotetraspora mira NBRC 15435.</title>
        <authorList>
            <person name="Komaki H."/>
            <person name="Tamura T."/>
        </authorList>
    </citation>
    <scope>NUCLEOTIDE SEQUENCE [LARGE SCALE GENOMIC DNA]</scope>
    <source>
        <strain evidence="1 2">NBRC 15435</strain>
    </source>
</reference>
<proteinExistence type="predicted"/>
<dbReference type="RefSeq" id="WP_203951129.1">
    <property type="nucleotide sequence ID" value="NZ_BOOO01000002.1"/>
</dbReference>